<evidence type="ECO:0000313" key="3">
    <source>
        <dbReference type="Proteomes" id="UP000199249"/>
    </source>
</evidence>
<reference evidence="3" key="1">
    <citation type="submission" date="2016-10" db="EMBL/GenBank/DDBJ databases">
        <authorList>
            <person name="Varghese N."/>
            <person name="Submissions S."/>
        </authorList>
    </citation>
    <scope>NUCLEOTIDE SEQUENCE [LARGE SCALE GENOMIC DNA]</scope>
    <source>
        <strain evidence="3">CGMCC 1.8975</strain>
    </source>
</reference>
<evidence type="ECO:0000313" key="2">
    <source>
        <dbReference type="EMBL" id="SDX80935.1"/>
    </source>
</evidence>
<organism evidence="2 3">
    <name type="scientific">Hymenobacter psychrophilus</name>
    <dbReference type="NCBI Taxonomy" id="651662"/>
    <lineage>
        <taxon>Bacteria</taxon>
        <taxon>Pseudomonadati</taxon>
        <taxon>Bacteroidota</taxon>
        <taxon>Cytophagia</taxon>
        <taxon>Cytophagales</taxon>
        <taxon>Hymenobacteraceae</taxon>
        <taxon>Hymenobacter</taxon>
    </lineage>
</organism>
<dbReference type="Proteomes" id="UP000199249">
    <property type="component" value="Unassembled WGS sequence"/>
</dbReference>
<evidence type="ECO:0000256" key="1">
    <source>
        <dbReference type="SAM" id="SignalP"/>
    </source>
</evidence>
<name>A0A1H3EQP6_9BACT</name>
<sequence>MKKLFGSFALLLALTAAAPITTPLTSAPTSYTVAETAVYVCMSNGRRSQPVEALLQPRLINRGVPM</sequence>
<protein>
    <recommendedName>
        <fullName evidence="4">Secreted protein</fullName>
    </recommendedName>
</protein>
<keyword evidence="3" id="KW-1185">Reference proteome</keyword>
<accession>A0A1H3EQP6</accession>
<feature type="chain" id="PRO_5011490462" description="Secreted protein" evidence="1">
    <location>
        <begin position="19"/>
        <end position="66"/>
    </location>
</feature>
<feature type="signal peptide" evidence="1">
    <location>
        <begin position="1"/>
        <end position="18"/>
    </location>
</feature>
<keyword evidence="1" id="KW-0732">Signal</keyword>
<dbReference type="EMBL" id="FNOV01000003">
    <property type="protein sequence ID" value="SDX80935.1"/>
    <property type="molecule type" value="Genomic_DNA"/>
</dbReference>
<gene>
    <name evidence="2" type="ORF">SAMN04488069_103257</name>
</gene>
<dbReference type="AlphaFoldDB" id="A0A1H3EQP6"/>
<evidence type="ECO:0008006" key="4">
    <source>
        <dbReference type="Google" id="ProtNLM"/>
    </source>
</evidence>
<proteinExistence type="predicted"/>